<comment type="caution">
    <text evidence="1">The sequence shown here is derived from an EMBL/GenBank/DDBJ whole genome shotgun (WGS) entry which is preliminary data.</text>
</comment>
<evidence type="ECO:0000313" key="3">
    <source>
        <dbReference type="Proteomes" id="UP000655037"/>
    </source>
</evidence>
<dbReference type="EMBL" id="JACXXJ020000003">
    <property type="protein sequence ID" value="MBF2714224.1"/>
    <property type="molecule type" value="Genomic_DNA"/>
</dbReference>
<geneLocation type="plasmid" evidence="2">
    <name>unnamed3</name>
</geneLocation>
<name>A0AAE2RAR3_AGRVI</name>
<evidence type="ECO:0000313" key="1">
    <source>
        <dbReference type="EMBL" id="MBF2714224.1"/>
    </source>
</evidence>
<dbReference type="Proteomes" id="UP000655037">
    <property type="component" value="Unassembled WGS sequence"/>
</dbReference>
<organism evidence="1 3">
    <name type="scientific">Agrobacterium vitis</name>
    <name type="common">Rhizobium vitis</name>
    <dbReference type="NCBI Taxonomy" id="373"/>
    <lineage>
        <taxon>Bacteria</taxon>
        <taxon>Pseudomonadati</taxon>
        <taxon>Pseudomonadota</taxon>
        <taxon>Alphaproteobacteria</taxon>
        <taxon>Hyphomicrobiales</taxon>
        <taxon>Rhizobiaceae</taxon>
        <taxon>Rhizobium/Agrobacterium group</taxon>
        <taxon>Agrobacterium</taxon>
    </lineage>
</organism>
<dbReference type="AlphaFoldDB" id="A0AAE2RAR3"/>
<protein>
    <submittedName>
        <fullName evidence="1">Dehydrogenase</fullName>
    </submittedName>
</protein>
<reference evidence="1" key="1">
    <citation type="submission" date="2020-11" db="EMBL/GenBank/DDBJ databases">
        <title>Agrobacterium vitis strain K377 genome.</title>
        <authorList>
            <person name="Xi H."/>
        </authorList>
    </citation>
    <scope>NUCLEOTIDE SEQUENCE</scope>
    <source>
        <strain evidence="1">K377</strain>
        <plasmid evidence="2">unnamed3</plasmid>
    </source>
</reference>
<evidence type="ECO:0000313" key="2">
    <source>
        <dbReference type="EMBL" id="MBF2714279.1"/>
    </source>
</evidence>
<keyword evidence="2" id="KW-0614">Plasmid</keyword>
<accession>A0AAE2RAR3</accession>
<sequence>MQTKPIEPQVHDEAAHLIAWHDGDATAAIRTLLKDCRHLHEQLRLAAVAMGCGYTRGWMPTAEPKHLDVEAASTGCKET</sequence>
<dbReference type="RefSeq" id="WP_071207362.1">
    <property type="nucleotide sequence ID" value="NZ_JAALYB010000033.1"/>
</dbReference>
<gene>
    <name evidence="1" type="ORF">IEI95_008205</name>
    <name evidence="2" type="ORF">IEI95_008505</name>
</gene>
<dbReference type="EMBL" id="JACXXJ020000004">
    <property type="protein sequence ID" value="MBF2714279.1"/>
    <property type="molecule type" value="Genomic_DNA"/>
</dbReference>
<proteinExistence type="predicted"/>